<dbReference type="SUPFAM" id="SSF52151">
    <property type="entry name" value="FabD/lysophospholipase-like"/>
    <property type="match status" value="1"/>
</dbReference>
<dbReference type="RefSeq" id="WP_149638135.1">
    <property type="nucleotide sequence ID" value="NZ_VNIP01000022.1"/>
</dbReference>
<evidence type="ECO:0000256" key="1">
    <source>
        <dbReference type="ARBA" id="ARBA00023098"/>
    </source>
</evidence>
<dbReference type="AlphaFoldDB" id="A0A5B0VKX4"/>
<proteinExistence type="predicted"/>
<feature type="transmembrane region" description="Helical" evidence="2">
    <location>
        <begin position="177"/>
        <end position="194"/>
    </location>
</feature>
<keyword evidence="2" id="KW-0472">Membrane</keyword>
<feature type="transmembrane region" description="Helical" evidence="2">
    <location>
        <begin position="289"/>
        <end position="309"/>
    </location>
</feature>
<feature type="transmembrane region" description="Helical" evidence="2">
    <location>
        <begin position="400"/>
        <end position="423"/>
    </location>
</feature>
<reference evidence="4 5" key="1">
    <citation type="submission" date="2019-07" db="EMBL/GenBank/DDBJ databases">
        <title>The Draft Genome Sequence of Rhizobium tropici SARCC-755 Associated with Superior Nodulation on Pigeonpea (Cajanus cajan (L.) Millsp.).</title>
        <authorList>
            <person name="Bopape F.L."/>
            <person name="Hassen A.I."/>
            <person name="Swanevelder Z.H."/>
            <person name="Gwata E.T."/>
        </authorList>
    </citation>
    <scope>NUCLEOTIDE SEQUENCE [LARGE SCALE GENOMIC DNA]</scope>
    <source>
        <strain evidence="4 5">SARCC-755</strain>
    </source>
</reference>
<feature type="transmembrane region" description="Helical" evidence="2">
    <location>
        <begin position="330"/>
        <end position="352"/>
    </location>
</feature>
<feature type="domain" description="PNPLA" evidence="3">
    <location>
        <begin position="41"/>
        <end position="115"/>
    </location>
</feature>
<dbReference type="PANTHER" id="PTHR10728">
    <property type="entry name" value="CYTOSOLIC PHOSPHOLIPASE A2"/>
    <property type="match status" value="1"/>
</dbReference>
<sequence length="837" mass="91546">MSTNTTSPATDQFSQNDMLAEEKRAIWGDHAIPEGITGIGLSGGGIRAAIVALGVLQSLAEKDILKQFHYLSSVSGGGYIASALTWFWSSRRQQEERLTDDAKCKFGSDPNSFPFQEMQQSTAGSDLEENYADLSLQAKAAKNLEFLRNHGSYLTTGDGIGVAGLIVAVVRTVLVSLMVWLPLLILMFLILEWIDDVSFSLSILDAFRPYIIDDRPFYSGLLAIAIGMILVFVSGVMILALINPGQQKITSVNVVKWLLSTAACGIGALLLVVYIILLLKDVRNIQPMMGLFILVLSYLCIRLSILTATRLFGPNPSYGLRRIFERLSSYLLPFFIVLLFTGSFPIIAEYAGRDNSTTEQFMGVIIPSAFAGLFSLLSGIGTALYGYYLKAKSIHPGIAGQMLGIGGALLFIAGLLLFTFVISHEIYRPGGDVHLVIIFMFAFFMAFLIGSFGSVNATGLHRYYRDRLMETFLPMASGIQKGLARRSDVADTLSVADMWDGPQDLGRRPYHIINAHAILIKDAEPRVSVRGGDNFMISAAFVGSRATGWMRTAQYVERNGLLTLSSAMATSGAAANAHAGYIGTGLTRQRFISAVMSILNIRLGLWVGNPLVLAKSVASSWKPPIATYFRPALLSGIFGFGYNRYSRFLELSDGGHFENLGLYELVRRKVMVALVVDAEQDQTISLSSLVSSVNRIKEDFGADIHFDEHRGPELLIGQESKQYPSGVRIAASPFIVGEIRYPDGKCGVLIYIKSTMMTGLDFATDGYRAANPDFPHQSTIDQFFDPDQFEAYRDLGRKSCLAAIEQLDLANTIRCPLDIFSKFAAVKSSAAAHPSVL</sequence>
<dbReference type="InterPro" id="IPR016035">
    <property type="entry name" value="Acyl_Trfase/lysoPLipase"/>
</dbReference>
<keyword evidence="2" id="KW-1133">Transmembrane helix</keyword>
<evidence type="ECO:0000259" key="3">
    <source>
        <dbReference type="Pfam" id="PF01734"/>
    </source>
</evidence>
<dbReference type="OrthoDB" id="100544at2"/>
<accession>A0A5B0VKX4</accession>
<evidence type="ECO:0000313" key="5">
    <source>
        <dbReference type="Proteomes" id="UP000323608"/>
    </source>
</evidence>
<comment type="caution">
    <text evidence="4">The sequence shown here is derived from an EMBL/GenBank/DDBJ whole genome shotgun (WGS) entry which is preliminary data.</text>
</comment>
<name>A0A5B0VKX4_RHITR</name>
<dbReference type="Pfam" id="PF01734">
    <property type="entry name" value="Patatin"/>
    <property type="match status" value="1"/>
</dbReference>
<dbReference type="EMBL" id="VNIP01000022">
    <property type="protein sequence ID" value="KAA1174629.1"/>
    <property type="molecule type" value="Genomic_DNA"/>
</dbReference>
<feature type="transmembrane region" description="Helical" evidence="2">
    <location>
        <begin position="254"/>
        <end position="277"/>
    </location>
</feature>
<dbReference type="GO" id="GO:0046475">
    <property type="term" value="P:glycerophospholipid catabolic process"/>
    <property type="evidence" value="ECO:0007669"/>
    <property type="project" value="TreeGrafter"/>
</dbReference>
<evidence type="ECO:0000256" key="2">
    <source>
        <dbReference type="SAM" id="Phobius"/>
    </source>
</evidence>
<dbReference type="PANTHER" id="PTHR10728:SF40">
    <property type="entry name" value="PATATIN FAMILY PROTEIN"/>
    <property type="match status" value="1"/>
</dbReference>
<keyword evidence="1" id="KW-0443">Lipid metabolism</keyword>
<organism evidence="4 5">
    <name type="scientific">Rhizobium tropici</name>
    <dbReference type="NCBI Taxonomy" id="398"/>
    <lineage>
        <taxon>Bacteria</taxon>
        <taxon>Pseudomonadati</taxon>
        <taxon>Pseudomonadota</taxon>
        <taxon>Alphaproteobacteria</taxon>
        <taxon>Hyphomicrobiales</taxon>
        <taxon>Rhizobiaceae</taxon>
        <taxon>Rhizobium/Agrobacterium group</taxon>
        <taxon>Rhizobium</taxon>
    </lineage>
</organism>
<dbReference type="GO" id="GO:0004623">
    <property type="term" value="F:phospholipase A2 activity"/>
    <property type="evidence" value="ECO:0007669"/>
    <property type="project" value="TreeGrafter"/>
</dbReference>
<dbReference type="Gene3D" id="3.40.1090.10">
    <property type="entry name" value="Cytosolic phospholipase A2 catalytic domain"/>
    <property type="match status" value="2"/>
</dbReference>
<feature type="transmembrane region" description="Helical" evidence="2">
    <location>
        <begin position="217"/>
        <end position="242"/>
    </location>
</feature>
<feature type="transmembrane region" description="Helical" evidence="2">
    <location>
        <begin position="364"/>
        <end position="388"/>
    </location>
</feature>
<feature type="transmembrane region" description="Helical" evidence="2">
    <location>
        <begin position="435"/>
        <end position="459"/>
    </location>
</feature>
<dbReference type="Proteomes" id="UP000323608">
    <property type="component" value="Unassembled WGS sequence"/>
</dbReference>
<evidence type="ECO:0000313" key="4">
    <source>
        <dbReference type="EMBL" id="KAA1174629.1"/>
    </source>
</evidence>
<dbReference type="InterPro" id="IPR002641">
    <property type="entry name" value="PNPLA_dom"/>
</dbReference>
<keyword evidence="2" id="KW-0812">Transmembrane</keyword>
<dbReference type="GO" id="GO:0005829">
    <property type="term" value="C:cytosol"/>
    <property type="evidence" value="ECO:0007669"/>
    <property type="project" value="TreeGrafter"/>
</dbReference>
<protein>
    <recommendedName>
        <fullName evidence="3">PNPLA domain-containing protein</fullName>
    </recommendedName>
</protein>
<gene>
    <name evidence="4" type="ORF">FP026_29720</name>
</gene>